<keyword evidence="4 6" id="KW-1133">Transmembrane helix</keyword>
<evidence type="ECO:0000256" key="7">
    <source>
        <dbReference type="SAM" id="MobiDB-lite"/>
    </source>
</evidence>
<evidence type="ECO:0000256" key="2">
    <source>
        <dbReference type="ARBA" id="ARBA00022692"/>
    </source>
</evidence>
<gene>
    <name evidence="9" type="primary">rtnA</name>
</gene>
<keyword evidence="3 6" id="KW-0256">Endoplasmic reticulum</keyword>
<dbReference type="PANTHER" id="PTHR10994">
    <property type="entry name" value="RETICULON"/>
    <property type="match status" value="1"/>
</dbReference>
<name>A0A6M4AM84_9ASCO</name>
<dbReference type="PANTHER" id="PTHR10994:SF193">
    <property type="entry name" value="RETICULON-LIKE PROTEIN"/>
    <property type="match status" value="1"/>
</dbReference>
<reference evidence="9" key="1">
    <citation type="journal article" date="2020" name="Sci. Rep.">
        <title>Complex intron generation in the yeast genus Lipomyces.</title>
        <authorList>
            <person name="Ag N."/>
            <person name="Kavalecz N."/>
            <person name="Penzes F."/>
            <person name="Karaffa L."/>
            <person name="Scazzocchio C."/>
            <person name="Flipphi M."/>
            <person name="Fekete E."/>
        </authorList>
    </citation>
    <scope>NUCLEOTIDE SEQUENCE</scope>
    <source>
        <strain evidence="9">CBS 944</strain>
    </source>
</reference>
<evidence type="ECO:0000256" key="6">
    <source>
        <dbReference type="RuleBase" id="RU363132"/>
    </source>
</evidence>
<feature type="transmembrane region" description="Helical" evidence="6">
    <location>
        <begin position="151"/>
        <end position="170"/>
    </location>
</feature>
<feature type="transmembrane region" description="Helical" evidence="6">
    <location>
        <begin position="32"/>
        <end position="49"/>
    </location>
</feature>
<evidence type="ECO:0000256" key="5">
    <source>
        <dbReference type="ARBA" id="ARBA00023136"/>
    </source>
</evidence>
<organism evidence="9">
    <name type="scientific">Lipomyces lipofer</name>
    <dbReference type="NCBI Taxonomy" id="36043"/>
    <lineage>
        <taxon>Eukaryota</taxon>
        <taxon>Fungi</taxon>
        <taxon>Dikarya</taxon>
        <taxon>Ascomycota</taxon>
        <taxon>Saccharomycotina</taxon>
        <taxon>Lipomycetes</taxon>
        <taxon>Lipomycetales</taxon>
        <taxon>Lipomycetaceae</taxon>
        <taxon>Lipomyces</taxon>
    </lineage>
</organism>
<evidence type="ECO:0000313" key="9">
    <source>
        <dbReference type="EMBL" id="QJQ28867.1"/>
    </source>
</evidence>
<keyword evidence="5 6" id="KW-0472">Membrane</keyword>
<feature type="domain" description="Reticulon" evidence="8">
    <location>
        <begin position="23"/>
        <end position="239"/>
    </location>
</feature>
<evidence type="ECO:0000259" key="8">
    <source>
        <dbReference type="PROSITE" id="PS50845"/>
    </source>
</evidence>
<comment type="subcellular location">
    <subcellularLocation>
        <location evidence="1 6">Endoplasmic reticulum membrane</location>
        <topology evidence="1 6">Multi-pass membrane protein</topology>
    </subcellularLocation>
</comment>
<protein>
    <recommendedName>
        <fullName evidence="6">Reticulon-like protein</fullName>
    </recommendedName>
</protein>
<feature type="transmembrane region" description="Helical" evidence="6">
    <location>
        <begin position="123"/>
        <end position="145"/>
    </location>
</feature>
<proteinExistence type="evidence at transcript level"/>
<keyword evidence="2 6" id="KW-0812">Transmembrane</keyword>
<dbReference type="InterPro" id="IPR003388">
    <property type="entry name" value="Reticulon"/>
</dbReference>
<dbReference type="EMBL" id="MN689083">
    <property type="protein sequence ID" value="QJQ28867.1"/>
    <property type="molecule type" value="mRNA"/>
</dbReference>
<dbReference type="GO" id="GO:0005789">
    <property type="term" value="C:endoplasmic reticulum membrane"/>
    <property type="evidence" value="ECO:0007669"/>
    <property type="project" value="UniProtKB-SubCell"/>
</dbReference>
<accession>A0A6M4AM84</accession>
<evidence type="ECO:0000256" key="1">
    <source>
        <dbReference type="ARBA" id="ARBA00004477"/>
    </source>
</evidence>
<dbReference type="AlphaFoldDB" id="A0A6M4AM84"/>
<dbReference type="PROSITE" id="PS50845">
    <property type="entry name" value="RETICULON"/>
    <property type="match status" value="1"/>
</dbReference>
<evidence type="ECO:0000256" key="3">
    <source>
        <dbReference type="ARBA" id="ARBA00022824"/>
    </source>
</evidence>
<feature type="region of interest" description="Disordered" evidence="7">
    <location>
        <begin position="230"/>
        <end position="258"/>
    </location>
</feature>
<dbReference type="Pfam" id="PF02453">
    <property type="entry name" value="Reticulon"/>
    <property type="match status" value="1"/>
</dbReference>
<dbReference type="GO" id="GO:0009617">
    <property type="term" value="P:response to bacterium"/>
    <property type="evidence" value="ECO:0007669"/>
    <property type="project" value="InterPro"/>
</dbReference>
<dbReference type="InterPro" id="IPR045064">
    <property type="entry name" value="Reticulon-like"/>
</dbReference>
<evidence type="ECO:0000256" key="4">
    <source>
        <dbReference type="ARBA" id="ARBA00022989"/>
    </source>
</evidence>
<feature type="transmembrane region" description="Helical" evidence="6">
    <location>
        <begin position="55"/>
        <end position="75"/>
    </location>
</feature>
<sequence>MSQAATTSSSVPPPQFNKYKSFFTDLLTWKNLYVSGGSFVGAIVLLYLVKYVNVVQFFFNAAYITLGSAIALEFAGRSIKGGPGFVSSFRSEKYFEISKDVVDPLFSEFTALLNFVLIEIQQIVFVESVPLTVLAFVVSYFTYILVHYVSLWALAFLGTILAFTAPPVYLRFQTQIDEQVAKVSKVVEDKAEDAKAKANEHFGKAIGIAKNYVDQGLDKVGYKRNLPAVPSTESAKPAEPAAEPATIPVATEPVAASE</sequence>